<dbReference type="PROSITE" id="PS50164">
    <property type="entry name" value="GIY_YIG"/>
    <property type="match status" value="1"/>
</dbReference>
<protein>
    <recommendedName>
        <fullName evidence="2">GIY-YIG domain-containing protein</fullName>
    </recommendedName>
</protein>
<dbReference type="InterPro" id="IPR050190">
    <property type="entry name" value="UPF0213_domain"/>
</dbReference>
<dbReference type="Pfam" id="PF01541">
    <property type="entry name" value="GIY-YIG"/>
    <property type="match status" value="1"/>
</dbReference>
<feature type="domain" description="GIY-YIG" evidence="2">
    <location>
        <begin position="1"/>
        <end position="75"/>
    </location>
</feature>
<comment type="caution">
    <text evidence="3">The sequence shown here is derived from an EMBL/GenBank/DDBJ whole genome shotgun (WGS) entry which is preliminary data.</text>
</comment>
<evidence type="ECO:0000313" key="3">
    <source>
        <dbReference type="EMBL" id="OGM88267.1"/>
    </source>
</evidence>
<accession>A0A1F8DI29</accession>
<reference evidence="3 4" key="1">
    <citation type="journal article" date="2016" name="Nat. Commun.">
        <title>Thousands of microbial genomes shed light on interconnected biogeochemical processes in an aquifer system.</title>
        <authorList>
            <person name="Anantharaman K."/>
            <person name="Brown C.T."/>
            <person name="Hug L.A."/>
            <person name="Sharon I."/>
            <person name="Castelle C.J."/>
            <person name="Probst A.J."/>
            <person name="Thomas B.C."/>
            <person name="Singh A."/>
            <person name="Wilkins M.J."/>
            <person name="Karaoz U."/>
            <person name="Brodie E.L."/>
            <person name="Williams K.H."/>
            <person name="Hubbard S.S."/>
            <person name="Banfield J.F."/>
        </authorList>
    </citation>
    <scope>NUCLEOTIDE SEQUENCE [LARGE SCALE GENOMIC DNA]</scope>
</reference>
<proteinExistence type="inferred from homology"/>
<dbReference type="SUPFAM" id="SSF82771">
    <property type="entry name" value="GIY-YIG endonuclease"/>
    <property type="match status" value="1"/>
</dbReference>
<dbReference type="InterPro" id="IPR035901">
    <property type="entry name" value="GIY-YIG_endonuc_sf"/>
</dbReference>
<evidence type="ECO:0000313" key="4">
    <source>
        <dbReference type="Proteomes" id="UP000177596"/>
    </source>
</evidence>
<evidence type="ECO:0000256" key="1">
    <source>
        <dbReference type="ARBA" id="ARBA00007435"/>
    </source>
</evidence>
<dbReference type="EMBL" id="MGIL01000013">
    <property type="protein sequence ID" value="OGM88267.1"/>
    <property type="molecule type" value="Genomic_DNA"/>
</dbReference>
<dbReference type="AlphaFoldDB" id="A0A1F8DI29"/>
<evidence type="ECO:0000259" key="2">
    <source>
        <dbReference type="PROSITE" id="PS50164"/>
    </source>
</evidence>
<dbReference type="PANTHER" id="PTHR34477">
    <property type="entry name" value="UPF0213 PROTEIN YHBQ"/>
    <property type="match status" value="1"/>
</dbReference>
<dbReference type="Proteomes" id="UP000177596">
    <property type="component" value="Unassembled WGS sequence"/>
</dbReference>
<sequence length="80" mass="9409">MYYIYVLLCKDGSYYIGSTNDIQKRFLDHLNGRGARYTKSHKPEKLIYQEKFSTKSEALKREAELKKWTKTQKSALINGN</sequence>
<dbReference type="PANTHER" id="PTHR34477:SF1">
    <property type="entry name" value="UPF0213 PROTEIN YHBQ"/>
    <property type="match status" value="1"/>
</dbReference>
<dbReference type="InterPro" id="IPR000305">
    <property type="entry name" value="GIY-YIG_endonuc"/>
</dbReference>
<organism evidence="3 4">
    <name type="scientific">Candidatus Woesebacteria bacterium RIFOXYD1_FULL_43_18</name>
    <dbReference type="NCBI Taxonomy" id="1802551"/>
    <lineage>
        <taxon>Bacteria</taxon>
        <taxon>Candidatus Woeseibacteriota</taxon>
    </lineage>
</organism>
<gene>
    <name evidence="3" type="ORF">A2573_02515</name>
</gene>
<comment type="similarity">
    <text evidence="1">Belongs to the UPF0213 family.</text>
</comment>
<dbReference type="CDD" id="cd10456">
    <property type="entry name" value="GIY-YIG_UPF0213"/>
    <property type="match status" value="1"/>
</dbReference>
<name>A0A1F8DI29_9BACT</name>
<dbReference type="Gene3D" id="3.40.1440.10">
    <property type="entry name" value="GIY-YIG endonuclease"/>
    <property type="match status" value="1"/>
</dbReference>
<dbReference type="SMART" id="SM00465">
    <property type="entry name" value="GIYc"/>
    <property type="match status" value="1"/>
</dbReference>